<feature type="transmembrane region" description="Helical" evidence="2">
    <location>
        <begin position="12"/>
        <end position="30"/>
    </location>
</feature>
<accession>A0A5L8GIJ0</accession>
<feature type="region of interest" description="Disordered" evidence="1">
    <location>
        <begin position="32"/>
        <end position="58"/>
    </location>
</feature>
<comment type="caution">
    <text evidence="3">The sequence shown here is derived from an EMBL/GenBank/DDBJ whole genome shotgun (WGS) entry which is preliminary data.</text>
</comment>
<evidence type="ECO:0000256" key="1">
    <source>
        <dbReference type="SAM" id="MobiDB-lite"/>
    </source>
</evidence>
<name>A0A5L8GIJ0_LISMN</name>
<evidence type="ECO:0000256" key="2">
    <source>
        <dbReference type="SAM" id="Phobius"/>
    </source>
</evidence>
<evidence type="ECO:0000313" key="3">
    <source>
        <dbReference type="EMBL" id="EAK9777424.1"/>
    </source>
</evidence>
<keyword evidence="2" id="KW-1133">Transmembrane helix</keyword>
<keyword evidence="2" id="KW-0812">Transmembrane</keyword>
<sequence>MWSWVSGLKPVWKVAIIVLAIGIIIIPFTSSEDTPVDKSSEKTSKEKIVKNNESEEEKLPTLNEQELTVYMSEINDIEEEYAKSGLTWVDSISEAITSSEASGQFNDQLQEIGSSIDMMTAIINGKTNEQKTPEFNTLNSAITERCTFIVDTIQIMNYTTLGAVDKSIEISNKYDDPQTSNQETKQALNDALEPFNESVE</sequence>
<proteinExistence type="predicted"/>
<feature type="compositionally biased region" description="Basic and acidic residues" evidence="1">
    <location>
        <begin position="35"/>
        <end position="58"/>
    </location>
</feature>
<dbReference type="EMBL" id="AACKJZ010000009">
    <property type="protein sequence ID" value="EAK9777424.1"/>
    <property type="molecule type" value="Genomic_DNA"/>
</dbReference>
<dbReference type="AlphaFoldDB" id="A0A5L8GIJ0"/>
<reference evidence="3" key="1">
    <citation type="submission" date="2019-05" db="EMBL/GenBank/DDBJ databases">
        <authorList>
            <consortium name="GenomeTrakr network: Whole genome sequencing for foodborne pathogen traceback"/>
        </authorList>
    </citation>
    <scope>NUCLEOTIDE SEQUENCE</scope>
    <source>
        <strain evidence="3">FLAG-50212</strain>
    </source>
</reference>
<organism evidence="3">
    <name type="scientific">Listeria monocytogenes</name>
    <dbReference type="NCBI Taxonomy" id="1639"/>
    <lineage>
        <taxon>Bacteria</taxon>
        <taxon>Bacillati</taxon>
        <taxon>Bacillota</taxon>
        <taxon>Bacilli</taxon>
        <taxon>Bacillales</taxon>
        <taxon>Listeriaceae</taxon>
        <taxon>Listeria</taxon>
    </lineage>
</organism>
<keyword evidence="2" id="KW-0472">Membrane</keyword>
<protein>
    <submittedName>
        <fullName evidence="3">Ribonuclease BN</fullName>
    </submittedName>
</protein>
<gene>
    <name evidence="3" type="ORF">FDQ00_10925</name>
</gene>